<keyword evidence="2" id="KW-1185">Reference proteome</keyword>
<dbReference type="EMBL" id="CAKOAT010022225">
    <property type="protein sequence ID" value="CAH8284666.1"/>
    <property type="molecule type" value="Genomic_DNA"/>
</dbReference>
<protein>
    <submittedName>
        <fullName evidence="1">Uncharacterized protein</fullName>
    </submittedName>
</protein>
<dbReference type="Proteomes" id="UP001642260">
    <property type="component" value="Unassembled WGS sequence"/>
</dbReference>
<evidence type="ECO:0000313" key="1">
    <source>
        <dbReference type="EMBL" id="CAH8284666.1"/>
    </source>
</evidence>
<comment type="caution">
    <text evidence="1">The sequence shown here is derived from an EMBL/GenBank/DDBJ whole genome shotgun (WGS) entry which is preliminary data.</text>
</comment>
<gene>
    <name evidence="1" type="ORF">ERUC_LOCUS799</name>
</gene>
<organism evidence="1 2">
    <name type="scientific">Eruca vesicaria subsp. sativa</name>
    <name type="common">Garden rocket</name>
    <name type="synonym">Eruca sativa</name>
    <dbReference type="NCBI Taxonomy" id="29727"/>
    <lineage>
        <taxon>Eukaryota</taxon>
        <taxon>Viridiplantae</taxon>
        <taxon>Streptophyta</taxon>
        <taxon>Embryophyta</taxon>
        <taxon>Tracheophyta</taxon>
        <taxon>Spermatophyta</taxon>
        <taxon>Magnoliopsida</taxon>
        <taxon>eudicotyledons</taxon>
        <taxon>Gunneridae</taxon>
        <taxon>Pentapetalae</taxon>
        <taxon>rosids</taxon>
        <taxon>malvids</taxon>
        <taxon>Brassicales</taxon>
        <taxon>Brassicaceae</taxon>
        <taxon>Brassiceae</taxon>
        <taxon>Eruca</taxon>
    </lineage>
</organism>
<dbReference type="AlphaFoldDB" id="A0ABC8INI3"/>
<name>A0ABC8INI3_ERUVS</name>
<sequence length="136" mass="15886">MNVRNNFFSHKSKQIDEELRPILNSSIDSTTIIRPQSLHLVQKLMEVYMMPTMSLITSDFSYLPDLKVPGMDEGMRQAMRISISLLLRWRIKLHTKNIQKDTPQVAFTSVGTFADQLLWLERDWLRTLGLDVLEHL</sequence>
<accession>A0ABC8INI3</accession>
<reference evidence="1 2" key="1">
    <citation type="submission" date="2022-03" db="EMBL/GenBank/DDBJ databases">
        <authorList>
            <person name="Macdonald S."/>
            <person name="Ahmed S."/>
            <person name="Newling K."/>
        </authorList>
    </citation>
    <scope>NUCLEOTIDE SEQUENCE [LARGE SCALE GENOMIC DNA]</scope>
</reference>
<proteinExistence type="predicted"/>
<evidence type="ECO:0000313" key="2">
    <source>
        <dbReference type="Proteomes" id="UP001642260"/>
    </source>
</evidence>